<dbReference type="PROSITE" id="PS51257">
    <property type="entry name" value="PROKAR_LIPOPROTEIN"/>
    <property type="match status" value="1"/>
</dbReference>
<sequence>MKFRKYGFRILTALLIFSLLIVGCTPARRPITDPTPRDTAITPNDTTTPGVIEDPDTENGIVRAPDTGNNTARNTTPMDSNNANTPGDTTGGARGDEDDILGRNNQGTDRTSDIITPGTTGTTGIGRTNGDANDAIETRITREAERVTGVRNAVTLVNNNVAYVGLDVGTTLGDEDADYVRDEVINRIHTAEPTINRVYVSSNPDTLGRLRGFGNDIRGGRPITGFIDQVETLFRRTIPRT</sequence>
<name>A0A841KQ35_9FIRM</name>
<keyword evidence="3" id="KW-1185">Reference proteome</keyword>
<dbReference type="EMBL" id="JACHEN010000008">
    <property type="protein sequence ID" value="MBB6215547.1"/>
    <property type="molecule type" value="Genomic_DNA"/>
</dbReference>
<proteinExistence type="predicted"/>
<organism evidence="2 3">
    <name type="scientific">Anaerosolibacter carboniphilus</name>
    <dbReference type="NCBI Taxonomy" id="1417629"/>
    <lineage>
        <taxon>Bacteria</taxon>
        <taxon>Bacillati</taxon>
        <taxon>Bacillota</taxon>
        <taxon>Clostridia</taxon>
        <taxon>Peptostreptococcales</taxon>
        <taxon>Thermotaleaceae</taxon>
        <taxon>Anaerosolibacter</taxon>
    </lineage>
</organism>
<dbReference type="AlphaFoldDB" id="A0A841KQ35"/>
<dbReference type="RefSeq" id="WP_184309936.1">
    <property type="nucleotide sequence ID" value="NZ_JACHEN010000008.1"/>
</dbReference>
<gene>
    <name evidence="2" type="ORF">HNQ80_001636</name>
</gene>
<reference evidence="2 3" key="1">
    <citation type="submission" date="2020-08" db="EMBL/GenBank/DDBJ databases">
        <title>Genomic Encyclopedia of Type Strains, Phase IV (KMG-IV): sequencing the most valuable type-strain genomes for metagenomic binning, comparative biology and taxonomic classification.</title>
        <authorList>
            <person name="Goeker M."/>
        </authorList>
    </citation>
    <scope>NUCLEOTIDE SEQUENCE [LARGE SCALE GENOMIC DNA]</scope>
    <source>
        <strain evidence="2 3">DSM 103526</strain>
    </source>
</reference>
<feature type="compositionally biased region" description="Polar residues" evidence="1">
    <location>
        <begin position="67"/>
        <end position="88"/>
    </location>
</feature>
<dbReference type="Proteomes" id="UP000579281">
    <property type="component" value="Unassembled WGS sequence"/>
</dbReference>
<feature type="compositionally biased region" description="Low complexity" evidence="1">
    <location>
        <begin position="114"/>
        <end position="130"/>
    </location>
</feature>
<accession>A0A841KQ35</accession>
<evidence type="ECO:0000313" key="3">
    <source>
        <dbReference type="Proteomes" id="UP000579281"/>
    </source>
</evidence>
<evidence type="ECO:0000256" key="1">
    <source>
        <dbReference type="SAM" id="MobiDB-lite"/>
    </source>
</evidence>
<keyword evidence="2" id="KW-0449">Lipoprotein</keyword>
<dbReference type="Pfam" id="PF09580">
    <property type="entry name" value="Spore_YhcN_YlaJ"/>
    <property type="match status" value="1"/>
</dbReference>
<protein>
    <submittedName>
        <fullName evidence="2">YhcN/YlaJ family sporulation lipoprotein</fullName>
    </submittedName>
</protein>
<comment type="caution">
    <text evidence="2">The sequence shown here is derived from an EMBL/GenBank/DDBJ whole genome shotgun (WGS) entry which is preliminary data.</text>
</comment>
<evidence type="ECO:0000313" key="2">
    <source>
        <dbReference type="EMBL" id="MBB6215547.1"/>
    </source>
</evidence>
<dbReference type="InterPro" id="IPR019076">
    <property type="entry name" value="Spore_lipoprot_YhcN/YlaJ-like"/>
</dbReference>
<feature type="region of interest" description="Disordered" evidence="1">
    <location>
        <begin position="31"/>
        <end position="131"/>
    </location>
</feature>